<dbReference type="OrthoDB" id="7698527at2759"/>
<dbReference type="EMBL" id="BGPR01001002">
    <property type="protein sequence ID" value="GBM42704.1"/>
    <property type="molecule type" value="Genomic_DNA"/>
</dbReference>
<sequence length="122" mass="14023">MVKCTTEFFPYASGQHKESYGQLYIFDTSEATEKRLSKNQNCLQHVFEKLDVMLREINPFAQSYLPMHRLAQEHPTTSVKMVFLEDKNLDMQCYIAPTLCTEVAVIFVGDTGEHPANRDICV</sequence>
<proteinExistence type="predicted"/>
<organism evidence="1 2">
    <name type="scientific">Araneus ventricosus</name>
    <name type="common">Orbweaver spider</name>
    <name type="synonym">Epeira ventricosa</name>
    <dbReference type="NCBI Taxonomy" id="182803"/>
    <lineage>
        <taxon>Eukaryota</taxon>
        <taxon>Metazoa</taxon>
        <taxon>Ecdysozoa</taxon>
        <taxon>Arthropoda</taxon>
        <taxon>Chelicerata</taxon>
        <taxon>Arachnida</taxon>
        <taxon>Araneae</taxon>
        <taxon>Araneomorphae</taxon>
        <taxon>Entelegynae</taxon>
        <taxon>Araneoidea</taxon>
        <taxon>Araneidae</taxon>
        <taxon>Araneus</taxon>
    </lineage>
</organism>
<evidence type="ECO:0000313" key="2">
    <source>
        <dbReference type="Proteomes" id="UP000499080"/>
    </source>
</evidence>
<name>A0A4Y2FSU5_ARAVE</name>
<keyword evidence="2" id="KW-1185">Reference proteome</keyword>
<dbReference type="Proteomes" id="UP000499080">
    <property type="component" value="Unassembled WGS sequence"/>
</dbReference>
<reference evidence="1 2" key="1">
    <citation type="journal article" date="2019" name="Sci. Rep.">
        <title>Orb-weaving spider Araneus ventricosus genome elucidates the spidroin gene catalogue.</title>
        <authorList>
            <person name="Kono N."/>
            <person name="Nakamura H."/>
            <person name="Ohtoshi R."/>
            <person name="Moran D.A.P."/>
            <person name="Shinohara A."/>
            <person name="Yoshida Y."/>
            <person name="Fujiwara M."/>
            <person name="Mori M."/>
            <person name="Tomita M."/>
            <person name="Arakawa K."/>
        </authorList>
    </citation>
    <scope>NUCLEOTIDE SEQUENCE [LARGE SCALE GENOMIC DNA]</scope>
</reference>
<gene>
    <name evidence="1" type="ORF">AVEN_219152_1</name>
</gene>
<protein>
    <submittedName>
        <fullName evidence="1">Uncharacterized protein</fullName>
    </submittedName>
</protein>
<evidence type="ECO:0000313" key="1">
    <source>
        <dbReference type="EMBL" id="GBM42704.1"/>
    </source>
</evidence>
<comment type="caution">
    <text evidence="1">The sequence shown here is derived from an EMBL/GenBank/DDBJ whole genome shotgun (WGS) entry which is preliminary data.</text>
</comment>
<dbReference type="AlphaFoldDB" id="A0A4Y2FSU5"/>
<dbReference type="PANTHER" id="PTHR45786">
    <property type="entry name" value="DNA BINDING PROTEIN-LIKE"/>
    <property type="match status" value="1"/>
</dbReference>
<accession>A0A4Y2FSU5</accession>
<dbReference type="PANTHER" id="PTHR45786:SF74">
    <property type="entry name" value="ATP-DEPENDENT DNA HELICASE"/>
    <property type="match status" value="1"/>
</dbReference>